<dbReference type="RefSeq" id="WP_007147474.1">
    <property type="nucleotide sequence ID" value="NZ_AKCI01000001.1"/>
</dbReference>
<protein>
    <submittedName>
        <fullName evidence="1">Uncharacterized protein</fullName>
    </submittedName>
</protein>
<evidence type="ECO:0000313" key="1">
    <source>
        <dbReference type="EMBL" id="EJD65642.1"/>
    </source>
</evidence>
<accession>J0LP91</accession>
<dbReference type="STRING" id="857290.HMPREF9156_00406"/>
<sequence length="307" mass="34076">MTHYEMKMVRSHEDGEGIALYRKEAGLRGIDALKLIHVYPPQEQYPLANGRYINDASDLFLDIIDILDGNADDYHAVDTADAGSLPGTPGSVVHLRSLCTHAARRAADGSGNARRFKDARTLWDKIEKHVLARIVTPEAQPITDVRRSHNWKKNQPYKDIPANPDAWFVTEVYSRSNPRKDAVKAYRGINAVFEALLRAEGTGDVSSSAGQIREAIAENLDYPYYGEIAALLGDSNMLVFHNAESLAQWLRSEAGQHDAVFPDTPVEVYTVPDKSLDKDDPRYLPAQLLSAAGHFANIIAPKQDLRS</sequence>
<proteinExistence type="predicted"/>
<comment type="caution">
    <text evidence="1">The sequence shown here is derived from an EMBL/GenBank/DDBJ whole genome shotgun (WGS) entry which is preliminary data.</text>
</comment>
<evidence type="ECO:0000313" key="2">
    <source>
        <dbReference type="Proteomes" id="UP000006415"/>
    </source>
</evidence>
<name>J0LP91_9BIFI</name>
<dbReference type="Proteomes" id="UP000006415">
    <property type="component" value="Unassembled WGS sequence"/>
</dbReference>
<dbReference type="eggNOG" id="ENOG5031JZG">
    <property type="taxonomic scope" value="Bacteria"/>
</dbReference>
<dbReference type="AlphaFoldDB" id="J0LP91"/>
<dbReference type="HOGENOM" id="CLU_810968_0_0_11"/>
<reference evidence="1 2" key="1">
    <citation type="submission" date="2012-01" db="EMBL/GenBank/DDBJ databases">
        <title>The Genome Sequence of Scardovia wiggsiae F0424.</title>
        <authorList>
            <consortium name="The Broad Institute Genome Sequencing Platform"/>
            <person name="Earl A."/>
            <person name="Ward D."/>
            <person name="Feldgarden M."/>
            <person name="Gevers D."/>
            <person name="Izard J."/>
            <person name="Ganesan A."/>
            <person name="Baranova O.V."/>
            <person name="Blanton J.M."/>
            <person name="Tanner A.C."/>
            <person name="Mathney J."/>
            <person name="Dewhirst F.E."/>
            <person name="Young S.K."/>
            <person name="Zeng Q."/>
            <person name="Gargeya S."/>
            <person name="Fitzgerald M."/>
            <person name="Haas B."/>
            <person name="Abouelleil A."/>
            <person name="Alvarado L."/>
            <person name="Arachchi H.M."/>
            <person name="Berlin A."/>
            <person name="Chapman S.B."/>
            <person name="Gearin G."/>
            <person name="Goldberg J."/>
            <person name="Griggs A."/>
            <person name="Gujja S."/>
            <person name="Hansen M."/>
            <person name="Heiman D."/>
            <person name="Howarth C."/>
            <person name="Larimer J."/>
            <person name="Lui A."/>
            <person name="MacDonald P.J.P."/>
            <person name="McCowen C."/>
            <person name="Montmayeur A."/>
            <person name="Murphy C."/>
            <person name="Neiman D."/>
            <person name="Pearson M."/>
            <person name="Priest M."/>
            <person name="Roberts A."/>
            <person name="Saif S."/>
            <person name="Shea T."/>
            <person name="Sisk P."/>
            <person name="Stolte C."/>
            <person name="Sykes S."/>
            <person name="Wortman J."/>
            <person name="Nusbaum C."/>
            <person name="Birren B."/>
        </authorList>
    </citation>
    <scope>NUCLEOTIDE SEQUENCE [LARGE SCALE GENOMIC DNA]</scope>
    <source>
        <strain evidence="1 2">F0424</strain>
    </source>
</reference>
<dbReference type="EMBL" id="AGZS01000001">
    <property type="protein sequence ID" value="EJD65642.1"/>
    <property type="molecule type" value="Genomic_DNA"/>
</dbReference>
<organism evidence="1 2">
    <name type="scientific">Scardovia wiggsiae F0424</name>
    <dbReference type="NCBI Taxonomy" id="857290"/>
    <lineage>
        <taxon>Bacteria</taxon>
        <taxon>Bacillati</taxon>
        <taxon>Actinomycetota</taxon>
        <taxon>Actinomycetes</taxon>
        <taxon>Bifidobacteriales</taxon>
        <taxon>Bifidobacteriaceae</taxon>
        <taxon>Scardovia</taxon>
    </lineage>
</organism>
<dbReference type="OrthoDB" id="3229316at2"/>
<keyword evidence="2" id="KW-1185">Reference proteome</keyword>
<gene>
    <name evidence="1" type="ORF">HMPREF9156_00406</name>
</gene>